<protein>
    <submittedName>
        <fullName evidence="1">Uncharacterized protein</fullName>
    </submittedName>
</protein>
<gene>
    <name evidence="1" type="ORF">QHT84_07570</name>
</gene>
<comment type="caution">
    <text evidence="1">The sequence shown here is derived from an EMBL/GenBank/DDBJ whole genome shotgun (WGS) entry which is preliminary data.</text>
</comment>
<evidence type="ECO:0000313" key="1">
    <source>
        <dbReference type="EMBL" id="MDI9257271.1"/>
    </source>
</evidence>
<organism evidence="1 2">
    <name type="scientific">Flavobacterium sedimenticola</name>
    <dbReference type="NCBI Taxonomy" id="3043286"/>
    <lineage>
        <taxon>Bacteria</taxon>
        <taxon>Pseudomonadati</taxon>
        <taxon>Bacteroidota</taxon>
        <taxon>Flavobacteriia</taxon>
        <taxon>Flavobacteriales</taxon>
        <taxon>Flavobacteriaceae</taxon>
        <taxon>Flavobacterium</taxon>
    </lineage>
</organism>
<sequence>MTKLIKNFDTIETLCQRDFDTNETVQLLSQYNKPVYWSWGVERLLNYKNKGLLMYVNGHHHKGWVLIVLAWNDTYSYYLLEAGKTIKKEQHEVYFDQLQELIDKDIEYIEDYK</sequence>
<dbReference type="RefSeq" id="WP_283238951.1">
    <property type="nucleotide sequence ID" value="NZ_JASGBP010000003.1"/>
</dbReference>
<evidence type="ECO:0000313" key="2">
    <source>
        <dbReference type="Proteomes" id="UP001230035"/>
    </source>
</evidence>
<name>A0ABT6XQB7_9FLAO</name>
<proteinExistence type="predicted"/>
<dbReference type="EMBL" id="JASGBP010000003">
    <property type="protein sequence ID" value="MDI9257271.1"/>
    <property type="molecule type" value="Genomic_DNA"/>
</dbReference>
<keyword evidence="2" id="KW-1185">Reference proteome</keyword>
<reference evidence="1 2" key="1">
    <citation type="submission" date="2023-05" db="EMBL/GenBank/DDBJ databases">
        <title>Flavobacterium sedimenti sp. nov., isolated from the sediment.</title>
        <authorList>
            <person name="Wu N."/>
        </authorList>
    </citation>
    <scope>NUCLEOTIDE SEQUENCE [LARGE SCALE GENOMIC DNA]</scope>
    <source>
        <strain evidence="1 2">YZ-48</strain>
    </source>
</reference>
<accession>A0ABT6XQB7</accession>
<dbReference type="Proteomes" id="UP001230035">
    <property type="component" value="Unassembled WGS sequence"/>
</dbReference>